<keyword evidence="8" id="KW-0238">DNA-binding</keyword>
<dbReference type="GO" id="GO:0046872">
    <property type="term" value="F:metal ion binding"/>
    <property type="evidence" value="ECO:0007669"/>
    <property type="project" value="UniProtKB-KW"/>
</dbReference>
<evidence type="ECO:0000256" key="3">
    <source>
        <dbReference type="ARBA" id="ARBA00022705"/>
    </source>
</evidence>
<dbReference type="Gene3D" id="3.90.198.10">
    <property type="entry name" value="Replication Fork Single-Stranded Dna Binding Protein"/>
    <property type="match status" value="1"/>
</dbReference>
<keyword evidence="4" id="KW-0479">Metal-binding</keyword>
<evidence type="ECO:0000256" key="10">
    <source>
        <dbReference type="ARBA" id="ARBA00031936"/>
    </source>
</evidence>
<gene>
    <name evidence="13" type="ORF">UFOVP1604_310</name>
</gene>
<dbReference type="InterPro" id="IPR012339">
    <property type="entry name" value="Phage_T4_Gp32_ssDNA-bd"/>
</dbReference>
<name>A0A6J5SXU0_9CAUD</name>
<dbReference type="GO" id="GO:0039693">
    <property type="term" value="P:viral DNA genome replication"/>
    <property type="evidence" value="ECO:0007669"/>
    <property type="project" value="UniProtKB-KW"/>
</dbReference>
<organism evidence="13">
    <name type="scientific">uncultured Caudovirales phage</name>
    <dbReference type="NCBI Taxonomy" id="2100421"/>
    <lineage>
        <taxon>Viruses</taxon>
        <taxon>Duplodnaviria</taxon>
        <taxon>Heunggongvirae</taxon>
        <taxon>Uroviricota</taxon>
        <taxon>Caudoviricetes</taxon>
        <taxon>Peduoviridae</taxon>
        <taxon>Maltschvirus</taxon>
        <taxon>Maltschvirus maltsch</taxon>
    </lineage>
</organism>
<keyword evidence="2" id="KW-0678">Repressor</keyword>
<proteinExistence type="predicted"/>
<feature type="domain" description="Bacteriophage T4 Gp32 single-stranded DNA-binding" evidence="12">
    <location>
        <begin position="41"/>
        <end position="195"/>
    </location>
</feature>
<evidence type="ECO:0000256" key="7">
    <source>
        <dbReference type="ARBA" id="ARBA00023109"/>
    </source>
</evidence>
<evidence type="ECO:0000313" key="13">
    <source>
        <dbReference type="EMBL" id="CAB4219227.1"/>
    </source>
</evidence>
<dbReference type="Pfam" id="PF08804">
    <property type="entry name" value="gp32"/>
    <property type="match status" value="1"/>
</dbReference>
<dbReference type="GO" id="GO:0006281">
    <property type="term" value="P:DNA repair"/>
    <property type="evidence" value="ECO:0007669"/>
    <property type="project" value="UniProtKB-KW"/>
</dbReference>
<keyword evidence="5" id="KW-0227">DNA damage</keyword>
<dbReference type="EMBL" id="LR797474">
    <property type="protein sequence ID" value="CAB4219227.1"/>
    <property type="molecule type" value="Genomic_DNA"/>
</dbReference>
<evidence type="ECO:0000256" key="5">
    <source>
        <dbReference type="ARBA" id="ARBA00022763"/>
    </source>
</evidence>
<evidence type="ECO:0000256" key="11">
    <source>
        <dbReference type="ARBA" id="ARBA00032941"/>
    </source>
</evidence>
<evidence type="ECO:0000256" key="6">
    <source>
        <dbReference type="ARBA" id="ARBA00022833"/>
    </source>
</evidence>
<evidence type="ECO:0000256" key="2">
    <source>
        <dbReference type="ARBA" id="ARBA00022491"/>
    </source>
</evidence>
<dbReference type="GO" id="GO:0006260">
    <property type="term" value="P:DNA replication"/>
    <property type="evidence" value="ECO:0007669"/>
    <property type="project" value="UniProtKB-KW"/>
</dbReference>
<evidence type="ECO:0000256" key="8">
    <source>
        <dbReference type="ARBA" id="ARBA00023125"/>
    </source>
</evidence>
<dbReference type="InterPro" id="IPR012340">
    <property type="entry name" value="NA-bd_OB-fold"/>
</dbReference>
<evidence type="ECO:0000259" key="12">
    <source>
        <dbReference type="Pfam" id="PF08804"/>
    </source>
</evidence>
<dbReference type="GO" id="GO:0003697">
    <property type="term" value="F:single-stranded DNA binding"/>
    <property type="evidence" value="ECO:0007669"/>
    <property type="project" value="InterPro"/>
</dbReference>
<dbReference type="InterPro" id="IPR044947">
    <property type="entry name" value="Phage_T4_Gp32_ssDNA-bd_sf"/>
</dbReference>
<dbReference type="SUPFAM" id="SSF50249">
    <property type="entry name" value="Nucleic acid-binding proteins"/>
    <property type="match status" value="1"/>
</dbReference>
<protein>
    <recommendedName>
        <fullName evidence="1">Single-stranded DNA-binding protein</fullName>
    </recommendedName>
    <alternativeName>
        <fullName evidence="10">Gp32</fullName>
    </alternativeName>
    <alternativeName>
        <fullName evidence="11">Helix-destabilizing protein</fullName>
    </alternativeName>
</protein>
<keyword evidence="9" id="KW-0234">DNA repair</keyword>
<evidence type="ECO:0000256" key="4">
    <source>
        <dbReference type="ARBA" id="ARBA00022723"/>
    </source>
</evidence>
<evidence type="ECO:0000256" key="9">
    <source>
        <dbReference type="ARBA" id="ARBA00023204"/>
    </source>
</evidence>
<reference evidence="13" key="1">
    <citation type="submission" date="2020-05" db="EMBL/GenBank/DDBJ databases">
        <authorList>
            <person name="Chiriac C."/>
            <person name="Salcher M."/>
            <person name="Ghai R."/>
            <person name="Kavagutti S V."/>
        </authorList>
    </citation>
    <scope>NUCLEOTIDE SEQUENCE</scope>
</reference>
<keyword evidence="3" id="KW-0235">DNA replication</keyword>
<sequence>MEDLFNLNLDDFSGKSSAAGRKVDDNVYNPGPDQGQNGIYKSVIRFIPWVTDPTKSRYKKYAAKLINPLTNEKLYVDCPSTTGASSILWTLDLELKRLKNEEPSIVEEIQKYFNRYYNYYSCVYIKKDPQFPTMEGKIKIYSYGYTIDNLIQQEINPEQELVTTQKINPFSLTTGKDFVLVIKRKTKAWRDFSASKFMNEVSPLIISTQGKEIPVSTEPKVMQFVSEYFKKNSPDMSQYFLKEWTDVEYEKVADYIKAIVPYKQIIDNLVANTKDERMKKHFKLSAPVARTQAPLGEDIEFTPAPAVKNVSSAINLDDDFEISAPTPEVKPKAAASKADDLDDLFASL</sequence>
<evidence type="ECO:0000256" key="1">
    <source>
        <dbReference type="ARBA" id="ARBA00018590"/>
    </source>
</evidence>
<keyword evidence="7" id="KW-1194">Viral DNA replication</keyword>
<accession>A0A6J5SXU0</accession>
<keyword evidence="6" id="KW-0862">Zinc</keyword>